<dbReference type="InterPro" id="IPR011499">
    <property type="entry name" value="Lipid_A_biosynth_N"/>
</dbReference>
<feature type="transmembrane region" description="Helical" evidence="1">
    <location>
        <begin position="69"/>
        <end position="87"/>
    </location>
</feature>
<feature type="domain" description="Lipid A biosynthesis N-terminal" evidence="2">
    <location>
        <begin position="73"/>
        <end position="144"/>
    </location>
</feature>
<keyword evidence="1" id="KW-0812">Transmembrane</keyword>
<proteinExistence type="predicted"/>
<evidence type="ECO:0000313" key="3">
    <source>
        <dbReference type="EMBL" id="SVA37085.1"/>
    </source>
</evidence>
<feature type="non-terminal residue" evidence="3">
    <location>
        <position position="1"/>
    </location>
</feature>
<organism evidence="3">
    <name type="scientific">marine metagenome</name>
    <dbReference type="NCBI Taxonomy" id="408172"/>
    <lineage>
        <taxon>unclassified sequences</taxon>
        <taxon>metagenomes</taxon>
        <taxon>ecological metagenomes</taxon>
    </lineage>
</organism>
<evidence type="ECO:0000256" key="1">
    <source>
        <dbReference type="SAM" id="Phobius"/>
    </source>
</evidence>
<dbReference type="AlphaFoldDB" id="A0A381V9M0"/>
<dbReference type="GO" id="GO:0008915">
    <property type="term" value="F:lipid-A-disaccharide synthase activity"/>
    <property type="evidence" value="ECO:0007669"/>
    <property type="project" value="InterPro"/>
</dbReference>
<name>A0A381V9M0_9ZZZZ</name>
<dbReference type="EMBL" id="UINC01008230">
    <property type="protein sequence ID" value="SVA37085.1"/>
    <property type="molecule type" value="Genomic_DNA"/>
</dbReference>
<dbReference type="GO" id="GO:0009245">
    <property type="term" value="P:lipid A biosynthetic process"/>
    <property type="evidence" value="ECO:0007669"/>
    <property type="project" value="InterPro"/>
</dbReference>
<protein>
    <recommendedName>
        <fullName evidence="2">Lipid A biosynthesis N-terminal domain-containing protein</fullName>
    </recommendedName>
</protein>
<feature type="transmembrane region" description="Helical" evidence="1">
    <location>
        <begin position="31"/>
        <end position="49"/>
    </location>
</feature>
<dbReference type="SMART" id="SM01259">
    <property type="entry name" value="LAB_N"/>
    <property type="match status" value="1"/>
</dbReference>
<dbReference type="Pfam" id="PF07578">
    <property type="entry name" value="LAB_N"/>
    <property type="match status" value="1"/>
</dbReference>
<feature type="transmembrane region" description="Helical" evidence="1">
    <location>
        <begin position="99"/>
        <end position="121"/>
    </location>
</feature>
<gene>
    <name evidence="3" type="ORF">METZ01_LOCUS89939</name>
</gene>
<dbReference type="Gene3D" id="1.20.1280.290">
    <property type="match status" value="1"/>
</dbReference>
<sequence>DDFAIMLGQFIGYYIYIRNLQLQKKWTDFNIAIRQILILLPIIICIERAWNSNFFDLDSLFYNPDIPQWLLYLGIISQITFTFRYIYQWMSSEVSKVSHLPLGFWIISVLGAILIITYSIFRLDPVLFFSHIAGIFMYSRNIYFIHINRKK</sequence>
<accession>A0A381V9M0</accession>
<keyword evidence="1" id="KW-0472">Membrane</keyword>
<evidence type="ECO:0000259" key="2">
    <source>
        <dbReference type="SMART" id="SM01259"/>
    </source>
</evidence>
<reference evidence="3" key="1">
    <citation type="submission" date="2018-05" db="EMBL/GenBank/DDBJ databases">
        <authorList>
            <person name="Lanie J.A."/>
            <person name="Ng W.-L."/>
            <person name="Kazmierczak K.M."/>
            <person name="Andrzejewski T.M."/>
            <person name="Davidsen T.M."/>
            <person name="Wayne K.J."/>
            <person name="Tettelin H."/>
            <person name="Glass J.I."/>
            <person name="Rusch D."/>
            <person name="Podicherti R."/>
            <person name="Tsui H.-C.T."/>
            <person name="Winkler M.E."/>
        </authorList>
    </citation>
    <scope>NUCLEOTIDE SEQUENCE</scope>
</reference>
<dbReference type="GO" id="GO:0016020">
    <property type="term" value="C:membrane"/>
    <property type="evidence" value="ECO:0007669"/>
    <property type="project" value="GOC"/>
</dbReference>
<keyword evidence="1" id="KW-1133">Transmembrane helix</keyword>
<feature type="transmembrane region" description="Helical" evidence="1">
    <location>
        <begin position="127"/>
        <end position="145"/>
    </location>
</feature>